<reference evidence="3 4" key="1">
    <citation type="submission" date="2015-09" db="EMBL/GenBank/DDBJ databases">
        <title>Sorangium comparison.</title>
        <authorList>
            <person name="Zaburannyi N."/>
            <person name="Bunk B."/>
            <person name="Overmann J."/>
            <person name="Mueller R."/>
        </authorList>
    </citation>
    <scope>NUCLEOTIDE SEQUENCE [LARGE SCALE GENOMIC DNA]</scope>
    <source>
        <strain evidence="3 4">So ce26</strain>
    </source>
</reference>
<feature type="signal peptide" evidence="2">
    <location>
        <begin position="1"/>
        <end position="37"/>
    </location>
</feature>
<evidence type="ECO:0000313" key="3">
    <source>
        <dbReference type="EMBL" id="AUX43391.1"/>
    </source>
</evidence>
<evidence type="ECO:0008006" key="5">
    <source>
        <dbReference type="Google" id="ProtNLM"/>
    </source>
</evidence>
<evidence type="ECO:0000256" key="2">
    <source>
        <dbReference type="SAM" id="SignalP"/>
    </source>
</evidence>
<organism evidence="3 4">
    <name type="scientific">Sorangium cellulosum</name>
    <name type="common">Polyangium cellulosum</name>
    <dbReference type="NCBI Taxonomy" id="56"/>
    <lineage>
        <taxon>Bacteria</taxon>
        <taxon>Pseudomonadati</taxon>
        <taxon>Myxococcota</taxon>
        <taxon>Polyangia</taxon>
        <taxon>Polyangiales</taxon>
        <taxon>Polyangiaceae</taxon>
        <taxon>Sorangium</taxon>
    </lineage>
</organism>
<evidence type="ECO:0000256" key="1">
    <source>
        <dbReference type="SAM" id="MobiDB-lite"/>
    </source>
</evidence>
<feature type="compositionally biased region" description="Low complexity" evidence="1">
    <location>
        <begin position="73"/>
        <end position="88"/>
    </location>
</feature>
<feature type="region of interest" description="Disordered" evidence="1">
    <location>
        <begin position="42"/>
        <end position="94"/>
    </location>
</feature>
<dbReference type="PROSITE" id="PS51257">
    <property type="entry name" value="PROKAR_LIPOPROTEIN"/>
    <property type="match status" value="1"/>
</dbReference>
<dbReference type="EMBL" id="CP012673">
    <property type="protein sequence ID" value="AUX43391.1"/>
    <property type="molecule type" value="Genomic_DNA"/>
</dbReference>
<dbReference type="AlphaFoldDB" id="A0A2L0EVQ6"/>
<accession>A0A2L0EVQ6</accession>
<evidence type="ECO:0000313" key="4">
    <source>
        <dbReference type="Proteomes" id="UP000238348"/>
    </source>
</evidence>
<dbReference type="Proteomes" id="UP000238348">
    <property type="component" value="Chromosome"/>
</dbReference>
<name>A0A2L0EVQ6_SORCE</name>
<sequence>MSPKVCLIVKFHARGGWRVSVLGALAGLLSLGCSTSAADGNGAPDAGLPDGSPAPNGSTGDPTRLVGSFQVRSSPAAEPADGAPEASGSTSVLGKIYDGPTPAQLVWEVDAEEGPCQLLTPRVPFCNQPCGGSAVCVEDDTCQAYPAAHSAGDVTVTGLSLESGEASLVMKPTANNYQPPAGVKLRYPPAEEGQAIRFEASGDYFSAFTLEARGVLPLDLLNDTILLEPDQALQLTWAPPGQAGISTIHVKLDISHHGGTKGMLECAAEDTGSLDLPAALVTRLLDLGAAGFPSIAVTRRAVGSATIAAGRVDLVISSLVERPVEIPGLTSCNDTSQCPEGQTCQTDLTCQ</sequence>
<gene>
    <name evidence="3" type="ORF">SOCE26_048390</name>
</gene>
<proteinExistence type="predicted"/>
<dbReference type="OrthoDB" id="5503212at2"/>
<keyword evidence="2" id="KW-0732">Signal</keyword>
<protein>
    <recommendedName>
        <fullName evidence="5">Secreted protein</fullName>
    </recommendedName>
</protein>
<feature type="chain" id="PRO_5014785192" description="Secreted protein" evidence="2">
    <location>
        <begin position="38"/>
        <end position="351"/>
    </location>
</feature>